<dbReference type="RefSeq" id="WP_158766008.1">
    <property type="nucleotide sequence ID" value="NZ_CP047045.1"/>
</dbReference>
<evidence type="ECO:0000256" key="2">
    <source>
        <dbReference type="ARBA" id="ARBA00019418"/>
    </source>
</evidence>
<dbReference type="Pfam" id="PF03937">
    <property type="entry name" value="Sdh5"/>
    <property type="match status" value="1"/>
</dbReference>
<evidence type="ECO:0000256" key="3">
    <source>
        <dbReference type="ARBA" id="ARBA00023186"/>
    </source>
</evidence>
<keyword evidence="5" id="KW-1185">Reference proteome</keyword>
<comment type="similarity">
    <text evidence="1">Belongs to the SdhE FAD assembly factor family.</text>
</comment>
<keyword evidence="3" id="KW-0143">Chaperone</keyword>
<dbReference type="InterPro" id="IPR005631">
    <property type="entry name" value="SDH"/>
</dbReference>
<dbReference type="KEGG" id="tsv:DSM104635_01965"/>
<dbReference type="Gene3D" id="1.10.150.250">
    <property type="entry name" value="Flavinator of succinate dehydrogenase"/>
    <property type="match status" value="1"/>
</dbReference>
<dbReference type="EMBL" id="CP047045">
    <property type="protein sequence ID" value="QGZ95122.1"/>
    <property type="molecule type" value="Genomic_DNA"/>
</dbReference>
<evidence type="ECO:0000313" key="5">
    <source>
        <dbReference type="Proteomes" id="UP000431269"/>
    </source>
</evidence>
<evidence type="ECO:0000256" key="1">
    <source>
        <dbReference type="ARBA" id="ARBA00008571"/>
    </source>
</evidence>
<dbReference type="Proteomes" id="UP000431269">
    <property type="component" value="Chromosome"/>
</dbReference>
<evidence type="ECO:0000313" key="4">
    <source>
        <dbReference type="EMBL" id="QGZ95122.1"/>
    </source>
</evidence>
<proteinExistence type="inferred from homology"/>
<name>A0A6I6MTY8_9CAUL</name>
<dbReference type="SUPFAM" id="SSF109910">
    <property type="entry name" value="YgfY-like"/>
    <property type="match status" value="1"/>
</dbReference>
<gene>
    <name evidence="4" type="ORF">DSM104635_01965</name>
</gene>
<dbReference type="AlphaFoldDB" id="A0A6I6MTY8"/>
<sequence length="87" mass="10167">MDDRRKKLQFRAWRRGFREIDLILGGFADRKLDLLDETAVDAFERLLDASDQDVYEWITEQAPAPAEHNTPTLALIRAFRFEMSKPA</sequence>
<dbReference type="PANTHER" id="PTHR12469">
    <property type="entry name" value="PROTEIN EMI5 HOMOLOG, MITOCHONDRIAL"/>
    <property type="match status" value="1"/>
</dbReference>
<reference evidence="5" key="1">
    <citation type="submission" date="2019-12" db="EMBL/GenBank/DDBJ databases">
        <title>Complete genome of Terracaulis silvestris 0127_4.</title>
        <authorList>
            <person name="Vieira S."/>
            <person name="Riedel T."/>
            <person name="Sproer C."/>
            <person name="Pascual J."/>
            <person name="Boedeker C."/>
            <person name="Overmann J."/>
        </authorList>
    </citation>
    <scope>NUCLEOTIDE SEQUENCE [LARGE SCALE GENOMIC DNA]</scope>
    <source>
        <strain evidence="5">0127_4</strain>
    </source>
</reference>
<accession>A0A6I6MTY8</accession>
<dbReference type="PANTHER" id="PTHR12469:SF2">
    <property type="entry name" value="SUCCINATE DEHYDROGENASE ASSEMBLY FACTOR 2, MITOCHONDRIAL"/>
    <property type="match status" value="1"/>
</dbReference>
<protein>
    <recommendedName>
        <fullName evidence="2">FAD assembly factor SdhE</fullName>
    </recommendedName>
</protein>
<dbReference type="GO" id="GO:0006099">
    <property type="term" value="P:tricarboxylic acid cycle"/>
    <property type="evidence" value="ECO:0007669"/>
    <property type="project" value="TreeGrafter"/>
</dbReference>
<dbReference type="InterPro" id="IPR036714">
    <property type="entry name" value="SDH_sf"/>
</dbReference>
<organism evidence="4 5">
    <name type="scientific">Terricaulis silvestris</name>
    <dbReference type="NCBI Taxonomy" id="2686094"/>
    <lineage>
        <taxon>Bacteria</taxon>
        <taxon>Pseudomonadati</taxon>
        <taxon>Pseudomonadota</taxon>
        <taxon>Alphaproteobacteria</taxon>
        <taxon>Caulobacterales</taxon>
        <taxon>Caulobacteraceae</taxon>
        <taxon>Terricaulis</taxon>
    </lineage>
</organism>